<comment type="caution">
    <text evidence="2">The sequence shown here is derived from an EMBL/GenBank/DDBJ whole genome shotgun (WGS) entry which is preliminary data.</text>
</comment>
<proteinExistence type="predicted"/>
<accession>A0ABQ9UJ25</accession>
<evidence type="ECO:0000256" key="1">
    <source>
        <dbReference type="SAM" id="MobiDB-lite"/>
    </source>
</evidence>
<protein>
    <submittedName>
        <fullName evidence="2">Uncharacterized protein</fullName>
    </submittedName>
</protein>
<evidence type="ECO:0000313" key="3">
    <source>
        <dbReference type="Proteomes" id="UP001266305"/>
    </source>
</evidence>
<feature type="compositionally biased region" description="Low complexity" evidence="1">
    <location>
        <begin position="10"/>
        <end position="23"/>
    </location>
</feature>
<reference evidence="2 3" key="1">
    <citation type="submission" date="2023-05" db="EMBL/GenBank/DDBJ databases">
        <title>B98-5 Cell Line De Novo Hybrid Assembly: An Optical Mapping Approach.</title>
        <authorList>
            <person name="Kananen K."/>
            <person name="Auerbach J.A."/>
            <person name="Kautto E."/>
            <person name="Blachly J.S."/>
        </authorList>
    </citation>
    <scope>NUCLEOTIDE SEQUENCE [LARGE SCALE GENOMIC DNA]</scope>
    <source>
        <strain evidence="2">B95-8</strain>
        <tissue evidence="2">Cell line</tissue>
    </source>
</reference>
<feature type="region of interest" description="Disordered" evidence="1">
    <location>
        <begin position="10"/>
        <end position="33"/>
    </location>
</feature>
<sequence>MKLNVLLPSWRPSNPSPSRSQQNGGTGRCQAGEGQGRCVPWGASGVTEQLDLARARSLPLALSATAFAVQGWILSTEGFSALQEQGWASTDSVLGICGSSPSPYSGRWWPPLSCRVKPESHCQSLRAFANLDHCASFPGASPVASPAVLRQFPCAHVRTEV</sequence>
<dbReference type="EMBL" id="JASSZA010000012">
    <property type="protein sequence ID" value="KAK2097084.1"/>
    <property type="molecule type" value="Genomic_DNA"/>
</dbReference>
<evidence type="ECO:0000313" key="2">
    <source>
        <dbReference type="EMBL" id="KAK2097084.1"/>
    </source>
</evidence>
<organism evidence="2 3">
    <name type="scientific">Saguinus oedipus</name>
    <name type="common">Cotton-top tamarin</name>
    <name type="synonym">Oedipomidas oedipus</name>
    <dbReference type="NCBI Taxonomy" id="9490"/>
    <lineage>
        <taxon>Eukaryota</taxon>
        <taxon>Metazoa</taxon>
        <taxon>Chordata</taxon>
        <taxon>Craniata</taxon>
        <taxon>Vertebrata</taxon>
        <taxon>Euteleostomi</taxon>
        <taxon>Mammalia</taxon>
        <taxon>Eutheria</taxon>
        <taxon>Euarchontoglires</taxon>
        <taxon>Primates</taxon>
        <taxon>Haplorrhini</taxon>
        <taxon>Platyrrhini</taxon>
        <taxon>Cebidae</taxon>
        <taxon>Callitrichinae</taxon>
        <taxon>Saguinus</taxon>
    </lineage>
</organism>
<dbReference type="Proteomes" id="UP001266305">
    <property type="component" value="Unassembled WGS sequence"/>
</dbReference>
<keyword evidence="3" id="KW-1185">Reference proteome</keyword>
<gene>
    <name evidence="2" type="ORF">P7K49_026118</name>
</gene>
<name>A0ABQ9UJ25_SAGOE</name>